<comment type="subcellular location">
    <subcellularLocation>
        <location evidence="2">Cytoplasm</location>
    </subcellularLocation>
    <subcellularLocation>
        <location evidence="18">Nucleus</location>
    </subcellularLocation>
</comment>
<keyword evidence="3" id="KW-0488">Methylation</keyword>
<keyword evidence="11" id="KW-0915">Sodium</keyword>
<comment type="similarity">
    <text evidence="18">Belongs to the DNA polymerase type-X family.</text>
</comment>
<evidence type="ECO:0000256" key="4">
    <source>
        <dbReference type="ARBA" id="ARBA00022634"/>
    </source>
</evidence>
<keyword evidence="6 18" id="KW-0548">Nucleotidyltransferase</keyword>
<dbReference type="InterPro" id="IPR022312">
    <property type="entry name" value="DNA_pol_X"/>
</dbReference>
<dbReference type="GO" id="GO:0003887">
    <property type="term" value="F:DNA-directed DNA polymerase activity"/>
    <property type="evidence" value="ECO:0007669"/>
    <property type="project" value="UniProtKB-UniRule"/>
</dbReference>
<evidence type="ECO:0000256" key="7">
    <source>
        <dbReference type="ARBA" id="ARBA00022705"/>
    </source>
</evidence>
<feature type="region of interest" description="Disordered" evidence="19">
    <location>
        <begin position="209"/>
        <end position="230"/>
    </location>
</feature>
<dbReference type="GO" id="GO:0046872">
    <property type="term" value="F:metal ion binding"/>
    <property type="evidence" value="ECO:0007669"/>
    <property type="project" value="UniProtKB-UniRule"/>
</dbReference>
<evidence type="ECO:0000256" key="8">
    <source>
        <dbReference type="ARBA" id="ARBA00022763"/>
    </source>
</evidence>
<dbReference type="GO" id="GO:0005634">
    <property type="term" value="C:nucleus"/>
    <property type="evidence" value="ECO:0007669"/>
    <property type="project" value="UniProtKB-SubCell"/>
</dbReference>
<dbReference type="Pfam" id="PF14791">
    <property type="entry name" value="DNA_pol_B_thumb"/>
    <property type="match status" value="1"/>
</dbReference>
<keyword evidence="10 18" id="KW-0239">DNA-directed DNA polymerase</keyword>
<comment type="function">
    <text evidence="16">Repair polymerase that plays a key role in base-excision repair. During this process, the damaged base is excised by specific DNA glycosylases, the DNA backbone is nicked at the abasic site by an apurinic/apyrimidic (AP) endonuclease, and POLB removes 5'-deoxyribose-phosphate from the preincised AP site acting as a 5'-deoxyribose-phosphate lyase (5'-dRP lyase); through its DNA polymerase activity, it adds one nucleotide to the 3' end of the arising single-nucleotide gap. Conducts 'gap-filling' DNA synthesis in a stepwise distributive fashion rather than in a processive fashion as for other DNA polymerases. It is also able to cleave sugar-phosphate bonds 3' to an intact AP site, acting as an AP lyase.</text>
</comment>
<dbReference type="GO" id="GO:0051575">
    <property type="term" value="F:5'-deoxyribose-5-phosphate lyase activity"/>
    <property type="evidence" value="ECO:0007669"/>
    <property type="project" value="RHEA"/>
</dbReference>
<name>A0A5C3QLW2_9AGAR</name>
<evidence type="ECO:0000256" key="16">
    <source>
        <dbReference type="ARBA" id="ARBA00045548"/>
    </source>
</evidence>
<evidence type="ECO:0000313" key="22">
    <source>
        <dbReference type="EMBL" id="TFL02517.1"/>
    </source>
</evidence>
<comment type="catalytic activity">
    <reaction evidence="17 18">
        <text>DNA(n) + a 2'-deoxyribonucleoside 5'-triphosphate = DNA(n+1) + diphosphate</text>
        <dbReference type="Rhea" id="RHEA:22508"/>
        <dbReference type="Rhea" id="RHEA-COMP:17339"/>
        <dbReference type="Rhea" id="RHEA-COMP:17340"/>
        <dbReference type="ChEBI" id="CHEBI:33019"/>
        <dbReference type="ChEBI" id="CHEBI:61560"/>
        <dbReference type="ChEBI" id="CHEBI:173112"/>
        <dbReference type="EC" id="2.7.7.7"/>
    </reaction>
</comment>
<evidence type="ECO:0000256" key="19">
    <source>
        <dbReference type="SAM" id="MobiDB-lite"/>
    </source>
</evidence>
<dbReference type="EC" id="2.7.7.7" evidence="18"/>
<dbReference type="InterPro" id="IPR002008">
    <property type="entry name" value="DNA_pol_X_beta-like"/>
</dbReference>
<dbReference type="InterPro" id="IPR018944">
    <property type="entry name" value="DNA_pol_lambd_fingers_domain"/>
</dbReference>
<gene>
    <name evidence="22" type="ORF">BDV98DRAFT_603709</name>
</gene>
<evidence type="ECO:0000256" key="18">
    <source>
        <dbReference type="RuleBase" id="RU366014"/>
    </source>
</evidence>
<dbReference type="SMART" id="SM00278">
    <property type="entry name" value="HhH1"/>
    <property type="match status" value="2"/>
</dbReference>
<evidence type="ECO:0000256" key="12">
    <source>
        <dbReference type="ARBA" id="ARBA00023204"/>
    </source>
</evidence>
<evidence type="ECO:0000256" key="6">
    <source>
        <dbReference type="ARBA" id="ARBA00022695"/>
    </source>
</evidence>
<dbReference type="InterPro" id="IPR037160">
    <property type="entry name" value="DNA_Pol_thumb_sf"/>
</dbReference>
<sequence>MLRRCYSTPPRNQQIVDGLKSCLVLENKANPKTSYKARAYAEAIKSIQLLSFDVHTAEDLAKVKGIGQGISARISDILAGREYNTLDDSPEARLRAKQITELQAIPGVGPKKATDLVDAGCTSVAEIERPEFSNLLTSSQRIQAKYYRHLSQRVHRTDAEDVATFIGENVSADFDITPVGAYRRGFETFPASTIELMLRHPLFVHVPAPNLPPPSSQSPKLSAPSTRHGRKSVAFRSTSYSSVEARSSSLLAKEVVKPLEDRGLIAATLNCSPCKWQGIVRLPTKDTTGTWIDRALRLDDIKNNQGDYRHLDLNLVPLRSHGAALLALTGDNDFKRELRAKAVKMNMVLNEFGLWKWNGIERPSGIEAHHGFWELVASETEEDIFEKLSMEWIAPADRSRLSLVY</sequence>
<dbReference type="PANTHER" id="PTHR11276">
    <property type="entry name" value="DNA POLYMERASE TYPE-X FAMILY MEMBER"/>
    <property type="match status" value="1"/>
</dbReference>
<evidence type="ECO:0000256" key="11">
    <source>
        <dbReference type="ARBA" id="ARBA00023053"/>
    </source>
</evidence>
<dbReference type="PRINTS" id="PR00870">
    <property type="entry name" value="DNAPOLXBETA"/>
</dbReference>
<dbReference type="GO" id="GO:0003677">
    <property type="term" value="F:DNA binding"/>
    <property type="evidence" value="ECO:0007669"/>
    <property type="project" value="UniProtKB-UniRule"/>
</dbReference>
<comment type="catalytic activity">
    <reaction evidence="15">
        <text>a 5'-end 2'-deoxyribose-2'-deoxyribonucleotide-DNA = (2E,4S)-4-hydroxypenten-2-al-5-phosphate + a 5'-end 5'-phospho-2'-deoxyribonucleoside-DNA + H(+)</text>
        <dbReference type="Rhea" id="RHEA:76255"/>
        <dbReference type="Rhea" id="RHEA-COMP:13180"/>
        <dbReference type="Rhea" id="RHEA-COMP:18657"/>
        <dbReference type="ChEBI" id="CHEBI:15378"/>
        <dbReference type="ChEBI" id="CHEBI:136412"/>
        <dbReference type="ChEBI" id="CHEBI:195194"/>
        <dbReference type="ChEBI" id="CHEBI:195195"/>
    </reaction>
</comment>
<dbReference type="SUPFAM" id="SSF81585">
    <property type="entry name" value="PsbU/PolX domain-like"/>
    <property type="match status" value="1"/>
</dbReference>
<feature type="domain" description="DNA-directed DNA polymerase X" evidence="21">
    <location>
        <begin position="10"/>
        <end position="399"/>
    </location>
</feature>
<dbReference type="SUPFAM" id="SSF47802">
    <property type="entry name" value="DNA polymerase beta, N-terminal domain-like"/>
    <property type="match status" value="1"/>
</dbReference>
<reference evidence="22 23" key="1">
    <citation type="journal article" date="2019" name="Nat. Ecol. Evol.">
        <title>Megaphylogeny resolves global patterns of mushroom evolution.</title>
        <authorList>
            <person name="Varga T."/>
            <person name="Krizsan K."/>
            <person name="Foldi C."/>
            <person name="Dima B."/>
            <person name="Sanchez-Garcia M."/>
            <person name="Sanchez-Ramirez S."/>
            <person name="Szollosi G.J."/>
            <person name="Szarkandi J.G."/>
            <person name="Papp V."/>
            <person name="Albert L."/>
            <person name="Andreopoulos W."/>
            <person name="Angelini C."/>
            <person name="Antonin V."/>
            <person name="Barry K.W."/>
            <person name="Bougher N.L."/>
            <person name="Buchanan P."/>
            <person name="Buyck B."/>
            <person name="Bense V."/>
            <person name="Catcheside P."/>
            <person name="Chovatia M."/>
            <person name="Cooper J."/>
            <person name="Damon W."/>
            <person name="Desjardin D."/>
            <person name="Finy P."/>
            <person name="Geml J."/>
            <person name="Haridas S."/>
            <person name="Hughes K."/>
            <person name="Justo A."/>
            <person name="Karasinski D."/>
            <person name="Kautmanova I."/>
            <person name="Kiss B."/>
            <person name="Kocsube S."/>
            <person name="Kotiranta H."/>
            <person name="LaButti K.M."/>
            <person name="Lechner B.E."/>
            <person name="Liimatainen K."/>
            <person name="Lipzen A."/>
            <person name="Lukacs Z."/>
            <person name="Mihaltcheva S."/>
            <person name="Morgado L.N."/>
            <person name="Niskanen T."/>
            <person name="Noordeloos M.E."/>
            <person name="Ohm R.A."/>
            <person name="Ortiz-Santana B."/>
            <person name="Ovrebo C."/>
            <person name="Racz N."/>
            <person name="Riley R."/>
            <person name="Savchenko A."/>
            <person name="Shiryaev A."/>
            <person name="Soop K."/>
            <person name="Spirin V."/>
            <person name="Szebenyi C."/>
            <person name="Tomsovsky M."/>
            <person name="Tulloss R.E."/>
            <person name="Uehling J."/>
            <person name="Grigoriev I.V."/>
            <person name="Vagvolgyi C."/>
            <person name="Papp T."/>
            <person name="Martin F.M."/>
            <person name="Miettinen O."/>
            <person name="Hibbett D.S."/>
            <person name="Nagy L.G."/>
        </authorList>
    </citation>
    <scope>NUCLEOTIDE SEQUENCE [LARGE SCALE GENOMIC DNA]</scope>
    <source>
        <strain evidence="22 23">CBS 309.79</strain>
    </source>
</reference>
<dbReference type="GO" id="GO:0005737">
    <property type="term" value="C:cytoplasm"/>
    <property type="evidence" value="ECO:0007669"/>
    <property type="project" value="UniProtKB-SubCell"/>
</dbReference>
<dbReference type="Proteomes" id="UP000305067">
    <property type="component" value="Unassembled WGS sequence"/>
</dbReference>
<evidence type="ECO:0000256" key="10">
    <source>
        <dbReference type="ARBA" id="ARBA00022932"/>
    </source>
</evidence>
<evidence type="ECO:0000256" key="13">
    <source>
        <dbReference type="ARBA" id="ARBA00023239"/>
    </source>
</evidence>
<evidence type="ECO:0000256" key="15">
    <source>
        <dbReference type="ARBA" id="ARBA00044678"/>
    </source>
</evidence>
<dbReference type="InterPro" id="IPR002054">
    <property type="entry name" value="DNA-dir_DNA_pol_X"/>
</dbReference>
<dbReference type="STRING" id="1884261.A0A5C3QLW2"/>
<dbReference type="PRINTS" id="PR00869">
    <property type="entry name" value="DNAPOLX"/>
</dbReference>
<dbReference type="GO" id="GO:0140078">
    <property type="term" value="F:class I DNA-(apurinic or apyrimidinic site) endonuclease activity"/>
    <property type="evidence" value="ECO:0007669"/>
    <property type="project" value="UniProtKB-EC"/>
</dbReference>
<keyword evidence="23" id="KW-1185">Reference proteome</keyword>
<dbReference type="InterPro" id="IPR043519">
    <property type="entry name" value="NT_sf"/>
</dbReference>
<dbReference type="Gene3D" id="1.10.150.20">
    <property type="entry name" value="5' to 3' exonuclease, C-terminal subdomain"/>
    <property type="match status" value="1"/>
</dbReference>
<feature type="domain" description="Helix-hairpin-helix DNA-binding motif class 1" evidence="20">
    <location>
        <begin position="58"/>
        <end position="77"/>
    </location>
</feature>
<evidence type="ECO:0000256" key="1">
    <source>
        <dbReference type="ARBA" id="ARBA00001946"/>
    </source>
</evidence>
<dbReference type="SUPFAM" id="SSF81301">
    <property type="entry name" value="Nucleotidyltransferase"/>
    <property type="match status" value="1"/>
</dbReference>
<dbReference type="Gene3D" id="3.30.210.10">
    <property type="entry name" value="DNA polymerase, thumb domain"/>
    <property type="match status" value="1"/>
</dbReference>
<evidence type="ECO:0000256" key="5">
    <source>
        <dbReference type="ARBA" id="ARBA00022679"/>
    </source>
</evidence>
<dbReference type="InterPro" id="IPR003583">
    <property type="entry name" value="Hlx-hairpin-Hlx_DNA-bd_motif"/>
</dbReference>
<evidence type="ECO:0000256" key="17">
    <source>
        <dbReference type="ARBA" id="ARBA00049244"/>
    </source>
</evidence>
<evidence type="ECO:0000256" key="14">
    <source>
        <dbReference type="ARBA" id="ARBA00044632"/>
    </source>
</evidence>
<protein>
    <recommendedName>
        <fullName evidence="18">DNA polymerase</fullName>
        <ecNumber evidence="18">2.7.7.7</ecNumber>
    </recommendedName>
</protein>
<proteinExistence type="inferred from homology"/>
<dbReference type="OrthoDB" id="205514at2759"/>
<organism evidence="22 23">
    <name type="scientific">Pterulicium gracile</name>
    <dbReference type="NCBI Taxonomy" id="1884261"/>
    <lineage>
        <taxon>Eukaryota</taxon>
        <taxon>Fungi</taxon>
        <taxon>Dikarya</taxon>
        <taxon>Basidiomycota</taxon>
        <taxon>Agaricomycotina</taxon>
        <taxon>Agaricomycetes</taxon>
        <taxon>Agaricomycetidae</taxon>
        <taxon>Agaricales</taxon>
        <taxon>Pleurotineae</taxon>
        <taxon>Pterulaceae</taxon>
        <taxon>Pterulicium</taxon>
    </lineage>
</organism>
<evidence type="ECO:0000313" key="23">
    <source>
        <dbReference type="Proteomes" id="UP000305067"/>
    </source>
</evidence>
<accession>A0A5C3QLW2</accession>
<comment type="cofactor">
    <cofactor evidence="1">
        <name>Mg(2+)</name>
        <dbReference type="ChEBI" id="CHEBI:18420"/>
    </cofactor>
</comment>
<evidence type="ECO:0000256" key="9">
    <source>
        <dbReference type="ARBA" id="ARBA00022843"/>
    </source>
</evidence>
<dbReference type="InterPro" id="IPR027421">
    <property type="entry name" value="DNA_pol_lamdba_lyase_dom_sf"/>
</dbReference>
<evidence type="ECO:0000256" key="2">
    <source>
        <dbReference type="ARBA" id="ARBA00004496"/>
    </source>
</evidence>
<dbReference type="PANTHER" id="PTHR11276:SF28">
    <property type="entry name" value="DNA POLYMERASE LAMBDA"/>
    <property type="match status" value="1"/>
</dbReference>
<evidence type="ECO:0000259" key="21">
    <source>
        <dbReference type="SMART" id="SM00483"/>
    </source>
</evidence>
<keyword evidence="12 18" id="KW-0234">DNA repair</keyword>
<evidence type="ECO:0000256" key="3">
    <source>
        <dbReference type="ARBA" id="ARBA00022481"/>
    </source>
</evidence>
<dbReference type="AlphaFoldDB" id="A0A5C3QLW2"/>
<keyword evidence="5 18" id="KW-0808">Transferase</keyword>
<keyword evidence="8 18" id="KW-0227">DNA damage</keyword>
<keyword evidence="4" id="KW-0237">DNA synthesis</keyword>
<dbReference type="Gene3D" id="3.30.460.10">
    <property type="entry name" value="Beta Polymerase, domain 2"/>
    <property type="match status" value="1"/>
</dbReference>
<comment type="function">
    <text evidence="18">DNA polymerase that functions in several pathways of DNA repair. Involved in base excision repair (BER) responsible for repair of lesions that give rise to abasic (AP) sites in DNA. Also contributes to DNA double-strand break repair by non-homologous end joining and homologous recombination. Has both template-dependent and template-independent (terminal transferase) DNA polymerase activities. Has also a 5'-deoxyribose-5-phosphate lyase (dRP lyase) activity.</text>
</comment>
<dbReference type="InterPro" id="IPR010996">
    <property type="entry name" value="HHH_MUS81"/>
</dbReference>
<keyword evidence="13" id="KW-0456">Lyase</keyword>
<dbReference type="Pfam" id="PF14716">
    <property type="entry name" value="HHH_8"/>
    <property type="match status" value="1"/>
</dbReference>
<dbReference type="EMBL" id="ML178822">
    <property type="protein sequence ID" value="TFL02517.1"/>
    <property type="molecule type" value="Genomic_DNA"/>
</dbReference>
<dbReference type="SMART" id="SM00483">
    <property type="entry name" value="POLXc"/>
    <property type="match status" value="1"/>
</dbReference>
<dbReference type="Pfam" id="PF10391">
    <property type="entry name" value="DNA_pol_lambd_f"/>
    <property type="match status" value="1"/>
</dbReference>
<dbReference type="Gene3D" id="1.10.150.110">
    <property type="entry name" value="DNA polymerase beta, N-terminal domain-like"/>
    <property type="match status" value="1"/>
</dbReference>
<dbReference type="InterPro" id="IPR029398">
    <property type="entry name" value="PolB_thumb"/>
</dbReference>
<keyword evidence="18" id="KW-0539">Nucleus</keyword>
<keyword evidence="7" id="KW-0235">DNA replication</keyword>
<keyword evidence="9" id="KW-0832">Ubl conjugation</keyword>
<feature type="domain" description="Helix-hairpin-helix DNA-binding motif class 1" evidence="20">
    <location>
        <begin position="100"/>
        <end position="119"/>
    </location>
</feature>
<dbReference type="GO" id="GO:0006303">
    <property type="term" value="P:double-strand break repair via nonhomologous end joining"/>
    <property type="evidence" value="ECO:0007669"/>
    <property type="project" value="TreeGrafter"/>
</dbReference>
<evidence type="ECO:0000259" key="20">
    <source>
        <dbReference type="SMART" id="SM00278"/>
    </source>
</evidence>
<comment type="catalytic activity">
    <reaction evidence="14">
        <text>2'-deoxyribonucleotide-(2'-deoxyribose 5'-phosphate)-2'-deoxyribonucleotide-DNA = a 3'-end 2'-deoxyribonucleotide-(2,3-dehydro-2,3-deoxyribose 5'-phosphate)-DNA + a 5'-end 5'-phospho-2'-deoxyribonucleoside-DNA + H(+)</text>
        <dbReference type="Rhea" id="RHEA:66592"/>
        <dbReference type="Rhea" id="RHEA-COMP:13180"/>
        <dbReference type="Rhea" id="RHEA-COMP:16897"/>
        <dbReference type="Rhea" id="RHEA-COMP:17067"/>
        <dbReference type="ChEBI" id="CHEBI:15378"/>
        <dbReference type="ChEBI" id="CHEBI:136412"/>
        <dbReference type="ChEBI" id="CHEBI:157695"/>
        <dbReference type="ChEBI" id="CHEBI:167181"/>
        <dbReference type="EC" id="4.2.99.18"/>
    </reaction>
</comment>